<dbReference type="GO" id="GO:0000160">
    <property type="term" value="P:phosphorelay signal transduction system"/>
    <property type="evidence" value="ECO:0007669"/>
    <property type="project" value="InterPro"/>
</dbReference>
<dbReference type="SUPFAM" id="SSF52172">
    <property type="entry name" value="CheY-like"/>
    <property type="match status" value="1"/>
</dbReference>
<name>A0A1B6NTG7_9ZZZZ</name>
<dbReference type="AlphaFoldDB" id="A0A1B6NTG7"/>
<dbReference type="PROSITE" id="PS50110">
    <property type="entry name" value="RESPONSE_REGULATORY"/>
    <property type="match status" value="1"/>
</dbReference>
<evidence type="ECO:0000259" key="1">
    <source>
        <dbReference type="PROSITE" id="PS50110"/>
    </source>
</evidence>
<accession>A0A1B6NTG7</accession>
<gene>
    <name evidence="2" type="ORF">MGSAQ_001884</name>
</gene>
<dbReference type="InterPro" id="IPR011006">
    <property type="entry name" value="CheY-like_superfamily"/>
</dbReference>
<feature type="domain" description="Response regulatory" evidence="1">
    <location>
        <begin position="51"/>
        <end position="162"/>
    </location>
</feature>
<sequence>MSTKITGLNAVFLIPRKYVEFGTGQTSTQHATHGEKPQAVSTANTEKILTSAFIVEDNLLISLDLKKHLKQLGIDKIDIFGDISSARAALAKGKPSMMFLDVHLGNENTFQLGIEIQKLSIPFLFITGYGAAIELPEELSDVDILTKPVDTTLLKRSIEAFGFKV</sequence>
<dbReference type="InterPro" id="IPR001789">
    <property type="entry name" value="Sig_transdc_resp-reg_receiver"/>
</dbReference>
<dbReference type="EMBL" id="AYSL01001038">
    <property type="protein sequence ID" value="KTF06618.1"/>
    <property type="molecule type" value="Genomic_DNA"/>
</dbReference>
<proteinExistence type="predicted"/>
<reference evidence="2" key="1">
    <citation type="submission" date="2013-11" db="EMBL/GenBank/DDBJ databases">
        <title>Microbial diversity, functional groups and degradation webs in Northern and Southern Mediterranean and Red Sea marine crude oil polluted sites.</title>
        <authorList>
            <person name="Daffonchio D."/>
            <person name="Mapelli F."/>
            <person name="Ferrer M."/>
            <person name="Richter M."/>
            <person name="Cherif A."/>
            <person name="Malkawi H.I."/>
            <person name="Yakimov M.M."/>
            <person name="Abdel-Fattah Y.R."/>
            <person name="Blaghen M."/>
            <person name="Golyshin P.N."/>
            <person name="Kalogerakis N."/>
            <person name="Boon N."/>
            <person name="Magagnini M."/>
            <person name="Fava F."/>
        </authorList>
    </citation>
    <scope>NUCLEOTIDE SEQUENCE</scope>
</reference>
<dbReference type="Pfam" id="PF00072">
    <property type="entry name" value="Response_reg"/>
    <property type="match status" value="1"/>
</dbReference>
<dbReference type="Gene3D" id="3.40.50.2300">
    <property type="match status" value="1"/>
</dbReference>
<evidence type="ECO:0000313" key="2">
    <source>
        <dbReference type="EMBL" id="KTF06618.1"/>
    </source>
</evidence>
<organism evidence="2">
    <name type="scientific">marine sediment metagenome</name>
    <dbReference type="NCBI Taxonomy" id="412755"/>
    <lineage>
        <taxon>unclassified sequences</taxon>
        <taxon>metagenomes</taxon>
        <taxon>ecological metagenomes</taxon>
    </lineage>
</organism>
<dbReference type="SMART" id="SM00448">
    <property type="entry name" value="REC"/>
    <property type="match status" value="1"/>
</dbReference>
<protein>
    <submittedName>
        <fullName evidence="2">Bacteriophytochrome protein</fullName>
    </submittedName>
</protein>
<comment type="caution">
    <text evidence="2">The sequence shown here is derived from an EMBL/GenBank/DDBJ whole genome shotgun (WGS) entry which is preliminary data.</text>
</comment>